<comment type="similarity">
    <text evidence="3">Belongs to the cysteine synthase/cystathionine beta-synthase family. SbnA subfamily.</text>
</comment>
<dbReference type="InterPro" id="IPR050214">
    <property type="entry name" value="Cys_Synth/Cystath_Beta-Synth"/>
</dbReference>
<keyword evidence="8" id="KW-0663">Pyridoxal phosphate</keyword>
<dbReference type="Pfam" id="PF00291">
    <property type="entry name" value="PALP"/>
    <property type="match status" value="1"/>
</dbReference>
<proteinExistence type="inferred from homology"/>
<dbReference type="GO" id="GO:0006535">
    <property type="term" value="P:cysteine biosynthetic process from serine"/>
    <property type="evidence" value="ECO:0007669"/>
    <property type="project" value="InterPro"/>
</dbReference>
<evidence type="ECO:0000256" key="7">
    <source>
        <dbReference type="ARBA" id="ARBA00022679"/>
    </source>
</evidence>
<name>A0A517V6W1_9PLAN</name>
<evidence type="ECO:0000313" key="10">
    <source>
        <dbReference type="EMBL" id="QDT88734.1"/>
    </source>
</evidence>
<dbReference type="InterPro" id="IPR001926">
    <property type="entry name" value="TrpB-like_PALP"/>
</dbReference>
<dbReference type="EC" id="2.5.1.140" evidence="5"/>
<comment type="subunit">
    <text evidence="4">Homodimer.</text>
</comment>
<evidence type="ECO:0000256" key="1">
    <source>
        <dbReference type="ARBA" id="ARBA00001933"/>
    </source>
</evidence>
<dbReference type="Proteomes" id="UP000316855">
    <property type="component" value="Chromosome"/>
</dbReference>
<evidence type="ECO:0000256" key="5">
    <source>
        <dbReference type="ARBA" id="ARBA00012331"/>
    </source>
</evidence>
<feature type="domain" description="Tryptophan synthase beta chain-like PALP" evidence="9">
    <location>
        <begin position="18"/>
        <end position="302"/>
    </location>
</feature>
<dbReference type="InterPro" id="IPR023927">
    <property type="entry name" value="SbnA"/>
</dbReference>
<dbReference type="KEGG" id="gax:Pan161_03520"/>
<dbReference type="EMBL" id="CP036343">
    <property type="protein sequence ID" value="QDT88734.1"/>
    <property type="molecule type" value="Genomic_DNA"/>
</dbReference>
<dbReference type="RefSeq" id="WP_145223881.1">
    <property type="nucleotide sequence ID" value="NZ_CP036343.1"/>
</dbReference>
<dbReference type="AlphaFoldDB" id="A0A517V6W1"/>
<evidence type="ECO:0000256" key="3">
    <source>
        <dbReference type="ARBA" id="ARBA00008519"/>
    </source>
</evidence>
<keyword evidence="11" id="KW-1185">Reference proteome</keyword>
<dbReference type="SUPFAM" id="SSF53686">
    <property type="entry name" value="Tryptophan synthase beta subunit-like PLP-dependent enzymes"/>
    <property type="match status" value="1"/>
</dbReference>
<comment type="cofactor">
    <cofactor evidence="1">
        <name>pyridoxal 5'-phosphate</name>
        <dbReference type="ChEBI" id="CHEBI:597326"/>
    </cofactor>
</comment>
<evidence type="ECO:0000256" key="2">
    <source>
        <dbReference type="ARBA" id="ARBA00004924"/>
    </source>
</evidence>
<evidence type="ECO:0000256" key="6">
    <source>
        <dbReference type="ARBA" id="ARBA00016985"/>
    </source>
</evidence>
<protein>
    <recommendedName>
        <fullName evidence="6">N-(2-amino-2-carboxyethyl)-L-glutamate synthase</fullName>
        <ecNumber evidence="5">2.5.1.140</ecNumber>
    </recommendedName>
</protein>
<comment type="pathway">
    <text evidence="2">Siderophore biosynthesis.</text>
</comment>
<dbReference type="GO" id="GO:0016765">
    <property type="term" value="F:transferase activity, transferring alkyl or aryl (other than methyl) groups"/>
    <property type="evidence" value="ECO:0007669"/>
    <property type="project" value="UniProtKB-ARBA"/>
</dbReference>
<dbReference type="Gene3D" id="3.40.50.1100">
    <property type="match status" value="2"/>
</dbReference>
<gene>
    <name evidence="10" type="primary">sbnA_1</name>
    <name evidence="10" type="ORF">Pan161_03520</name>
</gene>
<dbReference type="NCBIfam" id="TIGR03945">
    <property type="entry name" value="PLP_SbnA_fam"/>
    <property type="match status" value="1"/>
</dbReference>
<dbReference type="OrthoDB" id="9808024at2"/>
<evidence type="ECO:0000256" key="8">
    <source>
        <dbReference type="ARBA" id="ARBA00022898"/>
    </source>
</evidence>
<sequence>MININQNNSTSEVPCEGILDAIGSTPLIRLRRYLGTDDIQLYAKVEAFNPGGSAKDRPACAMIEDALRSGAINKTTTIIESTSGNMGIGLAQACCYFGLPLICVVDPFAQEQNVAIMQAYGAVIERVTRPLQGAYLKARLARVMELINGIPDSYWPNQYSNLKNPLSHEQGTVQEIDEALNGEIDYLFVATSSTGTARGCRDYLKKRGRHTKVIAVDAEGSVLFGGLAGRRRIPGMGAGHVSALAAGQQFDDVKRVSDLDCVVGCRRMVKYEAILAGGSAGGVLEAIRSMIPELRSKVCAAILHDSGTRYLDTIFSDQWVERELGCSTEELQARIEQPSQVGTVSVQRGSRFTPHLREYVKEHATI</sequence>
<evidence type="ECO:0000313" key="11">
    <source>
        <dbReference type="Proteomes" id="UP000316855"/>
    </source>
</evidence>
<reference evidence="10 11" key="1">
    <citation type="submission" date="2019-02" db="EMBL/GenBank/DDBJ databases">
        <title>Deep-cultivation of Planctomycetes and their phenomic and genomic characterization uncovers novel biology.</title>
        <authorList>
            <person name="Wiegand S."/>
            <person name="Jogler M."/>
            <person name="Boedeker C."/>
            <person name="Pinto D."/>
            <person name="Vollmers J."/>
            <person name="Rivas-Marin E."/>
            <person name="Kohn T."/>
            <person name="Peeters S.H."/>
            <person name="Heuer A."/>
            <person name="Rast P."/>
            <person name="Oberbeckmann S."/>
            <person name="Bunk B."/>
            <person name="Jeske O."/>
            <person name="Meyerdierks A."/>
            <person name="Storesund J.E."/>
            <person name="Kallscheuer N."/>
            <person name="Luecker S."/>
            <person name="Lage O.M."/>
            <person name="Pohl T."/>
            <person name="Merkel B.J."/>
            <person name="Hornburger P."/>
            <person name="Mueller R.-W."/>
            <person name="Bruemmer F."/>
            <person name="Labrenz M."/>
            <person name="Spormann A.M."/>
            <person name="Op den Camp H."/>
            <person name="Overmann J."/>
            <person name="Amann R."/>
            <person name="Jetten M.S.M."/>
            <person name="Mascher T."/>
            <person name="Medema M.H."/>
            <person name="Devos D.P."/>
            <person name="Kaster A.-K."/>
            <person name="Ovreas L."/>
            <person name="Rohde M."/>
            <person name="Galperin M.Y."/>
            <person name="Jogler C."/>
        </authorList>
    </citation>
    <scope>NUCLEOTIDE SEQUENCE [LARGE SCALE GENOMIC DNA]</scope>
    <source>
        <strain evidence="10 11">Pan161</strain>
    </source>
</reference>
<dbReference type="PANTHER" id="PTHR10314">
    <property type="entry name" value="CYSTATHIONINE BETA-SYNTHASE"/>
    <property type="match status" value="1"/>
</dbReference>
<dbReference type="PROSITE" id="PS00901">
    <property type="entry name" value="CYS_SYNTHASE"/>
    <property type="match status" value="1"/>
</dbReference>
<accession>A0A517V6W1</accession>
<evidence type="ECO:0000259" key="9">
    <source>
        <dbReference type="Pfam" id="PF00291"/>
    </source>
</evidence>
<keyword evidence="7" id="KW-0808">Transferase</keyword>
<evidence type="ECO:0000256" key="4">
    <source>
        <dbReference type="ARBA" id="ARBA00011738"/>
    </source>
</evidence>
<dbReference type="InterPro" id="IPR036052">
    <property type="entry name" value="TrpB-like_PALP_sf"/>
</dbReference>
<organism evidence="10 11">
    <name type="scientific">Gimesia algae</name>
    <dbReference type="NCBI Taxonomy" id="2527971"/>
    <lineage>
        <taxon>Bacteria</taxon>
        <taxon>Pseudomonadati</taxon>
        <taxon>Planctomycetota</taxon>
        <taxon>Planctomycetia</taxon>
        <taxon>Planctomycetales</taxon>
        <taxon>Planctomycetaceae</taxon>
        <taxon>Gimesia</taxon>
    </lineage>
</organism>
<dbReference type="InterPro" id="IPR001216">
    <property type="entry name" value="P-phosphate_BS"/>
</dbReference>
<dbReference type="CDD" id="cd01561">
    <property type="entry name" value="CBS_like"/>
    <property type="match status" value="1"/>
</dbReference>